<keyword evidence="3" id="KW-0449">Lipoprotein</keyword>
<protein>
    <submittedName>
        <fullName evidence="3">Outer membrane lipoprotein-sorting protein</fullName>
    </submittedName>
</protein>
<dbReference type="AlphaFoldDB" id="A0A934V961"/>
<comment type="caution">
    <text evidence="3">The sequence shown here is derived from an EMBL/GenBank/DDBJ whole genome shotgun (WGS) entry which is preliminary data.</text>
</comment>
<evidence type="ECO:0000259" key="2">
    <source>
        <dbReference type="Pfam" id="PF17131"/>
    </source>
</evidence>
<proteinExistence type="predicted"/>
<accession>A0A934V961</accession>
<evidence type="ECO:0000313" key="4">
    <source>
        <dbReference type="Proteomes" id="UP000600139"/>
    </source>
</evidence>
<dbReference type="RefSeq" id="WP_200352911.1">
    <property type="nucleotide sequence ID" value="NZ_BAABHZ010000001.1"/>
</dbReference>
<dbReference type="InterPro" id="IPR033399">
    <property type="entry name" value="TP_0789-like"/>
</dbReference>
<dbReference type="EMBL" id="JAENIK010000012">
    <property type="protein sequence ID" value="MBK1817987.1"/>
    <property type="molecule type" value="Genomic_DNA"/>
</dbReference>
<feature type="domain" description="Uncharacterized protein TP-0789" evidence="2">
    <location>
        <begin position="106"/>
        <end position="245"/>
    </location>
</feature>
<keyword evidence="1" id="KW-0732">Signal</keyword>
<evidence type="ECO:0000313" key="3">
    <source>
        <dbReference type="EMBL" id="MBK1817987.1"/>
    </source>
</evidence>
<sequence>MKAILILSTLSALVSPTFAQEADAKSLATQLAGLQQDGSSFAKVKMDVTSADGAKQSLQFQIKQRRSANTTEVVYQILWPKERMGEAVLLKRSGVEMSGTLLTLPDKVRNLSAAELKGPLLGTSLSCSDVLEDFFSWENQKIVGEETVNRVKCQILESKSGSATVRSWIDTKRVVPLRIEKYLSSGNAFRRIEAVAVNKDDNNRNIPSSMTVQDLQKGTTTSIDGSKLKHGVTYDNSDFTAEGLKNLTPPR</sequence>
<dbReference type="CDD" id="cd16329">
    <property type="entry name" value="LolA_like"/>
    <property type="match status" value="1"/>
</dbReference>
<dbReference type="Proteomes" id="UP000600139">
    <property type="component" value="Unassembled WGS sequence"/>
</dbReference>
<reference evidence="3" key="1">
    <citation type="submission" date="2021-01" db="EMBL/GenBank/DDBJ databases">
        <title>Modified the classification status of verrucomicrobia.</title>
        <authorList>
            <person name="Feng X."/>
        </authorList>
    </citation>
    <scope>NUCLEOTIDE SEQUENCE</scope>
    <source>
        <strain evidence="3">JCM 18052</strain>
    </source>
</reference>
<dbReference type="Pfam" id="PF17131">
    <property type="entry name" value="LolA_like"/>
    <property type="match status" value="1"/>
</dbReference>
<keyword evidence="4" id="KW-1185">Reference proteome</keyword>
<dbReference type="Gene3D" id="2.50.20.10">
    <property type="entry name" value="Lipoprotein localisation LolA/LolB/LppX"/>
    <property type="match status" value="1"/>
</dbReference>
<feature type="chain" id="PRO_5036975607" evidence="1">
    <location>
        <begin position="20"/>
        <end position="251"/>
    </location>
</feature>
<gene>
    <name evidence="3" type="ORF">JIN84_20360</name>
</gene>
<feature type="signal peptide" evidence="1">
    <location>
        <begin position="1"/>
        <end position="19"/>
    </location>
</feature>
<evidence type="ECO:0000256" key="1">
    <source>
        <dbReference type="SAM" id="SignalP"/>
    </source>
</evidence>
<name>A0A934V961_9BACT</name>
<organism evidence="3 4">
    <name type="scientific">Luteolibacter yonseiensis</name>
    <dbReference type="NCBI Taxonomy" id="1144680"/>
    <lineage>
        <taxon>Bacteria</taxon>
        <taxon>Pseudomonadati</taxon>
        <taxon>Verrucomicrobiota</taxon>
        <taxon>Verrucomicrobiia</taxon>
        <taxon>Verrucomicrobiales</taxon>
        <taxon>Verrucomicrobiaceae</taxon>
        <taxon>Luteolibacter</taxon>
    </lineage>
</organism>